<proteinExistence type="predicted"/>
<evidence type="ECO:0000256" key="6">
    <source>
        <dbReference type="SAM" id="Phobius"/>
    </source>
</evidence>
<keyword evidence="7" id="KW-1185">Reference proteome</keyword>
<dbReference type="Gene3D" id="1.20.1250.20">
    <property type="entry name" value="MFS general substrate transporter like domains"/>
    <property type="match status" value="1"/>
</dbReference>
<keyword evidence="4 6" id="KW-0472">Membrane</keyword>
<feature type="transmembrane region" description="Helical" evidence="6">
    <location>
        <begin position="141"/>
        <end position="160"/>
    </location>
</feature>
<dbReference type="PANTHER" id="PTHR11662:SF399">
    <property type="entry name" value="FI19708P1-RELATED"/>
    <property type="match status" value="1"/>
</dbReference>
<keyword evidence="2 6" id="KW-0812">Transmembrane</keyword>
<gene>
    <name evidence="8" type="primary">LOC101849019</name>
</gene>
<sequence length="234" mass="25002">MFFDVSSNGLIAALPYIVQFVLQTITGGTADFIIKRTSISVATVRKFIDGLGKVSCIISLIAIGFVDCSQPIIAVVLLIICLSSIGVQKCGYYVNPLDIAPPYAGFIVALNNTLGAFNGFITPPLVGFITGANPARETWQIVFLMSAGVVTFGCIFYSLFASGVVQPWAKGDGDSPEATEIPLEEDGSLLEKENQSSDQSQSEKETMKNSDQGNGTRSSLLQIDSESPRENSKV</sequence>
<feature type="transmembrane region" description="Helical" evidence="6">
    <location>
        <begin position="12"/>
        <end position="34"/>
    </location>
</feature>
<evidence type="ECO:0000256" key="3">
    <source>
        <dbReference type="ARBA" id="ARBA00022989"/>
    </source>
</evidence>
<dbReference type="PANTHER" id="PTHR11662">
    <property type="entry name" value="SOLUTE CARRIER FAMILY 17"/>
    <property type="match status" value="1"/>
</dbReference>
<feature type="transmembrane region" description="Helical" evidence="6">
    <location>
        <begin position="103"/>
        <end position="121"/>
    </location>
</feature>
<evidence type="ECO:0000256" key="1">
    <source>
        <dbReference type="ARBA" id="ARBA00004141"/>
    </source>
</evidence>
<dbReference type="Proteomes" id="UP000694888">
    <property type="component" value="Unplaced"/>
</dbReference>
<feature type="region of interest" description="Disordered" evidence="5">
    <location>
        <begin position="171"/>
        <end position="234"/>
    </location>
</feature>
<dbReference type="GeneID" id="101849019"/>
<feature type="compositionally biased region" description="Basic and acidic residues" evidence="5">
    <location>
        <begin position="189"/>
        <end position="208"/>
    </location>
</feature>
<dbReference type="InterPro" id="IPR036259">
    <property type="entry name" value="MFS_trans_sf"/>
</dbReference>
<evidence type="ECO:0000313" key="8">
    <source>
        <dbReference type="RefSeq" id="XP_005090726.3"/>
    </source>
</evidence>
<name>A0ABM0JCS2_APLCA</name>
<comment type="subcellular location">
    <subcellularLocation>
        <location evidence="1">Membrane</location>
        <topology evidence="1">Multi-pass membrane protein</topology>
    </subcellularLocation>
</comment>
<accession>A0ABM0JCS2</accession>
<organism evidence="7 8">
    <name type="scientific">Aplysia californica</name>
    <name type="common">California sea hare</name>
    <dbReference type="NCBI Taxonomy" id="6500"/>
    <lineage>
        <taxon>Eukaryota</taxon>
        <taxon>Metazoa</taxon>
        <taxon>Spiralia</taxon>
        <taxon>Lophotrochozoa</taxon>
        <taxon>Mollusca</taxon>
        <taxon>Gastropoda</taxon>
        <taxon>Heterobranchia</taxon>
        <taxon>Euthyneura</taxon>
        <taxon>Tectipleura</taxon>
        <taxon>Aplysiida</taxon>
        <taxon>Aplysioidea</taxon>
        <taxon>Aplysiidae</taxon>
        <taxon>Aplysia</taxon>
    </lineage>
</organism>
<evidence type="ECO:0000313" key="7">
    <source>
        <dbReference type="Proteomes" id="UP000694888"/>
    </source>
</evidence>
<dbReference type="SUPFAM" id="SSF103473">
    <property type="entry name" value="MFS general substrate transporter"/>
    <property type="match status" value="1"/>
</dbReference>
<dbReference type="InterPro" id="IPR050382">
    <property type="entry name" value="MFS_Na/Anion_cotransporter"/>
</dbReference>
<keyword evidence="3 6" id="KW-1133">Transmembrane helix</keyword>
<feature type="transmembrane region" description="Helical" evidence="6">
    <location>
        <begin position="72"/>
        <end position="91"/>
    </location>
</feature>
<feature type="compositionally biased region" description="Acidic residues" evidence="5">
    <location>
        <begin position="174"/>
        <end position="188"/>
    </location>
</feature>
<feature type="compositionally biased region" description="Polar residues" evidence="5">
    <location>
        <begin position="209"/>
        <end position="225"/>
    </location>
</feature>
<dbReference type="RefSeq" id="XP_005090726.3">
    <property type="nucleotide sequence ID" value="XM_005090669.3"/>
</dbReference>
<protein>
    <submittedName>
        <fullName evidence="8">Uncharacterized transporter slc-17.2</fullName>
    </submittedName>
</protein>
<feature type="transmembrane region" description="Helical" evidence="6">
    <location>
        <begin position="46"/>
        <end position="66"/>
    </location>
</feature>
<evidence type="ECO:0000256" key="5">
    <source>
        <dbReference type="SAM" id="MobiDB-lite"/>
    </source>
</evidence>
<reference evidence="8" key="1">
    <citation type="submission" date="2025-08" db="UniProtKB">
        <authorList>
            <consortium name="RefSeq"/>
        </authorList>
    </citation>
    <scope>IDENTIFICATION</scope>
</reference>
<evidence type="ECO:0000256" key="4">
    <source>
        <dbReference type="ARBA" id="ARBA00023136"/>
    </source>
</evidence>
<evidence type="ECO:0000256" key="2">
    <source>
        <dbReference type="ARBA" id="ARBA00022692"/>
    </source>
</evidence>